<evidence type="ECO:0000313" key="2">
    <source>
        <dbReference type="EMBL" id="PWF21228.1"/>
    </source>
</evidence>
<dbReference type="Proteomes" id="UP000245212">
    <property type="component" value="Unassembled WGS sequence"/>
</dbReference>
<dbReference type="Gene3D" id="3.90.1480.10">
    <property type="entry name" value="Alpha-2,3-sialyltransferase"/>
    <property type="match status" value="1"/>
</dbReference>
<gene>
    <name evidence="2" type="ORF">DD235_15530</name>
</gene>
<accession>A0A2V1JWS0</accession>
<feature type="region of interest" description="Disordered" evidence="1">
    <location>
        <begin position="397"/>
        <end position="421"/>
    </location>
</feature>
<reference evidence="3" key="1">
    <citation type="submission" date="2018-05" db="EMBL/GenBank/DDBJ databases">
        <authorList>
            <person name="Li Y."/>
        </authorList>
    </citation>
    <scope>NUCLEOTIDE SEQUENCE [LARGE SCALE GENOMIC DNA]</scope>
    <source>
        <strain evidence="3">3d-2-2</strain>
    </source>
</reference>
<evidence type="ECO:0000256" key="1">
    <source>
        <dbReference type="SAM" id="MobiDB-lite"/>
    </source>
</evidence>
<evidence type="ECO:0008006" key="4">
    <source>
        <dbReference type="Google" id="ProtNLM"/>
    </source>
</evidence>
<dbReference type="AlphaFoldDB" id="A0A2V1JWS0"/>
<protein>
    <recommendedName>
        <fullName evidence="4">DUF115 domain-containing protein</fullName>
    </recommendedName>
</protein>
<keyword evidence="3" id="KW-1185">Reference proteome</keyword>
<comment type="caution">
    <text evidence="2">The sequence shown here is derived from an EMBL/GenBank/DDBJ whole genome shotgun (WGS) entry which is preliminary data.</text>
</comment>
<feature type="compositionally biased region" description="Polar residues" evidence="1">
    <location>
        <begin position="399"/>
        <end position="408"/>
    </location>
</feature>
<evidence type="ECO:0000313" key="3">
    <source>
        <dbReference type="Proteomes" id="UP000245212"/>
    </source>
</evidence>
<organism evidence="2 3">
    <name type="scientific">Corticimicrobacter populi</name>
    <dbReference type="NCBI Taxonomy" id="2175229"/>
    <lineage>
        <taxon>Bacteria</taxon>
        <taxon>Pseudomonadati</taxon>
        <taxon>Pseudomonadota</taxon>
        <taxon>Betaproteobacteria</taxon>
        <taxon>Burkholderiales</taxon>
        <taxon>Alcaligenaceae</taxon>
        <taxon>Corticimicrobacter</taxon>
    </lineage>
</organism>
<dbReference type="EMBL" id="QETA01000008">
    <property type="protein sequence ID" value="PWF21228.1"/>
    <property type="molecule type" value="Genomic_DNA"/>
</dbReference>
<proteinExistence type="predicted"/>
<sequence>MPAAVAYIPDFLRHSRVKSEAFFDLVHEPIRQGCGFDVGQSAGGQVPSGLLPGFNLQEFVEIAAAAIPDARENIWAATYHHMPELALDYLFGSLPENPLVLASELTPWLKRACIQRGIDFLDMRCSPLGFGRDLLIALDTSSQSIRERILEYAVSADDLRLEAAFLGANLRAHRNRLNEARRHTFDLNNTLVYVSQSLRDEALIAADGHFLRVVEFADRLRALCKERQLLCLVDHSDIYSAQRCETERRELSAMMGYEVKACHQHTYQILSAHDDTEIVGIAAPALYEAPWFGKTAHWLGRPLTPLADEYPAAAEGYLQVGFDSILAPAFWHAILTPDAPSPRPSRLPGFGRHYGRELLEEWGDHERILNWERLLPWQSFERSGGIVLRRRITELERAQGSQGTSQPRGKNDGAREGASMTSRIQRLKNTRIGQTAYIVGNAPSLRLLDIDRLMEQESFWCNRAFELEADGYAFRPKYYLMRDAVSLQAWTERVLAVKADIKFFGKEAYRFLDEHHPEALAEQDIMALEVNQNQGFCMCDDEENFSYDPSLMVHSGYTVVLDAIQVAYYMGFARVLVGGVDLDYSQPYFYGARHSRKQDEMDMLTQCMRESFIVARRHFERNGRQLLKITPSPGLSLDYFDCPEMLRK</sequence>
<name>A0A2V1JWS0_9BURK</name>